<dbReference type="PANTHER" id="PTHR33333:SF46">
    <property type="entry name" value="LOW QUALITY PROTEIN: GLYCINE-RICH PROTEIN DOT1"/>
    <property type="match status" value="1"/>
</dbReference>
<evidence type="ECO:0000256" key="1">
    <source>
        <dbReference type="SAM" id="MobiDB-lite"/>
    </source>
</evidence>
<accession>A0ABD3T1S0</accession>
<evidence type="ECO:0000313" key="2">
    <source>
        <dbReference type="EMBL" id="KAL3830825.1"/>
    </source>
</evidence>
<comment type="caution">
    <text evidence="2">The sequence shown here is derived from an EMBL/GenBank/DDBJ whole genome shotgun (WGS) entry which is preliminary data.</text>
</comment>
<name>A0ABD3T1S0_9LAMI</name>
<gene>
    <name evidence="2" type="ORF">ACJIZ3_019627</name>
</gene>
<sequence>MKAPGGGGAYISRSGFESNPKAYFSGLRGNQKGK</sequence>
<reference evidence="2 3" key="1">
    <citation type="submission" date="2024-12" db="EMBL/GenBank/DDBJ databases">
        <title>The unique morphological basis and parallel evolutionary history of personate flowers in Penstemon.</title>
        <authorList>
            <person name="Depatie T.H."/>
            <person name="Wessinger C.A."/>
        </authorList>
    </citation>
    <scope>NUCLEOTIDE SEQUENCE [LARGE SCALE GENOMIC DNA]</scope>
    <source>
        <strain evidence="2">WTNN_2</strain>
        <tissue evidence="2">Leaf</tissue>
    </source>
</reference>
<organism evidence="2 3">
    <name type="scientific">Penstemon smallii</name>
    <dbReference type="NCBI Taxonomy" id="265156"/>
    <lineage>
        <taxon>Eukaryota</taxon>
        <taxon>Viridiplantae</taxon>
        <taxon>Streptophyta</taxon>
        <taxon>Embryophyta</taxon>
        <taxon>Tracheophyta</taxon>
        <taxon>Spermatophyta</taxon>
        <taxon>Magnoliopsida</taxon>
        <taxon>eudicotyledons</taxon>
        <taxon>Gunneridae</taxon>
        <taxon>Pentapetalae</taxon>
        <taxon>asterids</taxon>
        <taxon>lamiids</taxon>
        <taxon>Lamiales</taxon>
        <taxon>Plantaginaceae</taxon>
        <taxon>Cheloneae</taxon>
        <taxon>Penstemon</taxon>
    </lineage>
</organism>
<dbReference type="AlphaFoldDB" id="A0ABD3T1S0"/>
<dbReference type="Proteomes" id="UP001634393">
    <property type="component" value="Unassembled WGS sequence"/>
</dbReference>
<keyword evidence="3" id="KW-1185">Reference proteome</keyword>
<dbReference type="InterPro" id="IPR039926">
    <property type="entry name" value="Egg_app_1"/>
</dbReference>
<dbReference type="EMBL" id="JBJXBP010000005">
    <property type="protein sequence ID" value="KAL3830825.1"/>
    <property type="molecule type" value="Genomic_DNA"/>
</dbReference>
<proteinExistence type="predicted"/>
<dbReference type="PANTHER" id="PTHR33333">
    <property type="entry name" value="ERYTHROCYTE MEMBRANE PROTEIN 1-LIKE"/>
    <property type="match status" value="1"/>
</dbReference>
<feature type="region of interest" description="Disordered" evidence="1">
    <location>
        <begin position="1"/>
        <end position="34"/>
    </location>
</feature>
<evidence type="ECO:0000313" key="3">
    <source>
        <dbReference type="Proteomes" id="UP001634393"/>
    </source>
</evidence>
<protein>
    <submittedName>
        <fullName evidence="2">Uncharacterized protein</fullName>
    </submittedName>
</protein>